<keyword evidence="1" id="KW-0479">Metal-binding</keyword>
<dbReference type="Gene3D" id="3.30.40.10">
    <property type="entry name" value="Zinc/RING finger domain, C3HC4 (zinc finger)"/>
    <property type="match status" value="1"/>
</dbReference>
<dbReference type="GeneTree" id="ENSGT01030000234669"/>
<evidence type="ECO:0000256" key="2">
    <source>
        <dbReference type="ARBA" id="ARBA00022771"/>
    </source>
</evidence>
<dbReference type="AlphaFoldDB" id="K7FQP6"/>
<feature type="domain" description="RING-type" evidence="6">
    <location>
        <begin position="34"/>
        <end position="74"/>
    </location>
</feature>
<keyword evidence="5" id="KW-0175">Coiled coil</keyword>
<dbReference type="PROSITE" id="PS00518">
    <property type="entry name" value="ZF_RING_1"/>
    <property type="match status" value="1"/>
</dbReference>
<dbReference type="Pfam" id="PF13445">
    <property type="entry name" value="zf-RING_UBOX"/>
    <property type="match status" value="1"/>
</dbReference>
<dbReference type="InterPro" id="IPR027370">
    <property type="entry name" value="Znf-RING_euk"/>
</dbReference>
<dbReference type="Ensembl" id="ENSPSIT00000010408.1">
    <property type="protein sequence ID" value="ENSPSIP00000010356.1"/>
    <property type="gene ID" value="ENSPSIG00000009362.1"/>
</dbReference>
<reference evidence="7" key="3">
    <citation type="submission" date="2025-08" db="UniProtKB">
        <authorList>
            <consortium name="Ensembl"/>
        </authorList>
    </citation>
    <scope>IDENTIFICATION</scope>
</reference>
<dbReference type="Gene3D" id="3.30.160.60">
    <property type="entry name" value="Classic Zinc Finger"/>
    <property type="match status" value="1"/>
</dbReference>
<keyword evidence="8" id="KW-1185">Reference proteome</keyword>
<evidence type="ECO:0000259" key="6">
    <source>
        <dbReference type="PROSITE" id="PS50089"/>
    </source>
</evidence>
<protein>
    <recommendedName>
        <fullName evidence="6">RING-type domain-containing protein</fullName>
    </recommendedName>
</protein>
<reference evidence="8" key="1">
    <citation type="submission" date="2011-10" db="EMBL/GenBank/DDBJ databases">
        <authorList>
            <consortium name="Soft-shell Turtle Genome Consortium"/>
        </authorList>
    </citation>
    <scope>NUCLEOTIDE SEQUENCE [LARGE SCALE GENOMIC DNA]</scope>
    <source>
        <strain evidence="8">Daiwa-1</strain>
    </source>
</reference>
<evidence type="ECO:0000256" key="5">
    <source>
        <dbReference type="SAM" id="Coils"/>
    </source>
</evidence>
<feature type="coiled-coil region" evidence="5">
    <location>
        <begin position="203"/>
        <end position="230"/>
    </location>
</feature>
<dbReference type="Proteomes" id="UP000007267">
    <property type="component" value="Unassembled WGS sequence"/>
</dbReference>
<dbReference type="GO" id="GO:0008270">
    <property type="term" value="F:zinc ion binding"/>
    <property type="evidence" value="ECO:0007669"/>
    <property type="project" value="UniProtKB-KW"/>
</dbReference>
<organism evidence="7 8">
    <name type="scientific">Pelodiscus sinensis</name>
    <name type="common">Chinese softshell turtle</name>
    <name type="synonym">Trionyx sinensis</name>
    <dbReference type="NCBI Taxonomy" id="13735"/>
    <lineage>
        <taxon>Eukaryota</taxon>
        <taxon>Metazoa</taxon>
        <taxon>Chordata</taxon>
        <taxon>Craniata</taxon>
        <taxon>Vertebrata</taxon>
        <taxon>Euteleostomi</taxon>
        <taxon>Archelosauria</taxon>
        <taxon>Testudinata</taxon>
        <taxon>Testudines</taxon>
        <taxon>Cryptodira</taxon>
        <taxon>Trionychia</taxon>
        <taxon>Trionychidae</taxon>
        <taxon>Pelodiscus</taxon>
    </lineage>
</organism>
<accession>K7FQP6</accession>
<evidence type="ECO:0000256" key="4">
    <source>
        <dbReference type="PROSITE-ProRule" id="PRU00175"/>
    </source>
</evidence>
<dbReference type="EMBL" id="AGCU01092463">
    <property type="status" value="NOT_ANNOTATED_CDS"/>
    <property type="molecule type" value="Genomic_DNA"/>
</dbReference>
<dbReference type="SUPFAM" id="SSF57850">
    <property type="entry name" value="RING/U-box"/>
    <property type="match status" value="1"/>
</dbReference>
<dbReference type="HOGENOM" id="CLU_013137_6_1_1"/>
<evidence type="ECO:0000313" key="8">
    <source>
        <dbReference type="Proteomes" id="UP000007267"/>
    </source>
</evidence>
<dbReference type="InterPro" id="IPR013083">
    <property type="entry name" value="Znf_RING/FYVE/PHD"/>
</dbReference>
<dbReference type="PANTHER" id="PTHR24103">
    <property type="entry name" value="E3 UBIQUITIN-PROTEIN LIGASE TRIM"/>
    <property type="match status" value="1"/>
</dbReference>
<proteinExistence type="predicted"/>
<reference evidence="8" key="2">
    <citation type="journal article" date="2013" name="Nat. Genet.">
        <title>The draft genomes of soft-shell turtle and green sea turtle yield insights into the development and evolution of the turtle-specific body plan.</title>
        <authorList>
            <person name="Wang Z."/>
            <person name="Pascual-Anaya J."/>
            <person name="Zadissa A."/>
            <person name="Li W."/>
            <person name="Niimura Y."/>
            <person name="Huang Z."/>
            <person name="Li C."/>
            <person name="White S."/>
            <person name="Xiong Z."/>
            <person name="Fang D."/>
            <person name="Wang B."/>
            <person name="Ming Y."/>
            <person name="Chen Y."/>
            <person name="Zheng Y."/>
            <person name="Kuraku S."/>
            <person name="Pignatelli M."/>
            <person name="Herrero J."/>
            <person name="Beal K."/>
            <person name="Nozawa M."/>
            <person name="Li Q."/>
            <person name="Wang J."/>
            <person name="Zhang H."/>
            <person name="Yu L."/>
            <person name="Shigenobu S."/>
            <person name="Wang J."/>
            <person name="Liu J."/>
            <person name="Flicek P."/>
            <person name="Searle S."/>
            <person name="Wang J."/>
            <person name="Kuratani S."/>
            <person name="Yin Y."/>
            <person name="Aken B."/>
            <person name="Zhang G."/>
            <person name="Irie N."/>
        </authorList>
    </citation>
    <scope>NUCLEOTIDE SEQUENCE [LARGE SCALE GENOMIC DNA]</scope>
    <source>
        <strain evidence="8">Daiwa-1</strain>
    </source>
</reference>
<evidence type="ECO:0000256" key="3">
    <source>
        <dbReference type="ARBA" id="ARBA00022833"/>
    </source>
</evidence>
<evidence type="ECO:0000313" key="7">
    <source>
        <dbReference type="Ensembl" id="ENSPSIP00000010356.1"/>
    </source>
</evidence>
<dbReference type="EMBL" id="AGCU01092464">
    <property type="status" value="NOT_ANNOTATED_CDS"/>
    <property type="molecule type" value="Genomic_DNA"/>
</dbReference>
<dbReference type="InterPro" id="IPR001841">
    <property type="entry name" value="Znf_RING"/>
</dbReference>
<dbReference type="OMA" id="AQDHREI"/>
<dbReference type="PROSITE" id="PS50089">
    <property type="entry name" value="ZF_RING_2"/>
    <property type="match status" value="1"/>
</dbReference>
<keyword evidence="3" id="KW-0862">Zinc</keyword>
<dbReference type="InterPro" id="IPR050143">
    <property type="entry name" value="TRIM/RBCC"/>
</dbReference>
<reference evidence="7" key="4">
    <citation type="submission" date="2025-09" db="UniProtKB">
        <authorList>
            <consortium name="Ensembl"/>
        </authorList>
    </citation>
    <scope>IDENTIFICATION</scope>
</reference>
<dbReference type="SUPFAM" id="SSF57845">
    <property type="entry name" value="B-box zinc-binding domain"/>
    <property type="match status" value="1"/>
</dbReference>
<dbReference type="InterPro" id="IPR017907">
    <property type="entry name" value="Znf_RING_CS"/>
</dbReference>
<dbReference type="eggNOG" id="KOG2177">
    <property type="taxonomic scope" value="Eukaryota"/>
</dbReference>
<evidence type="ECO:0000256" key="1">
    <source>
        <dbReference type="ARBA" id="ARBA00022723"/>
    </source>
</evidence>
<keyword evidence="2 4" id="KW-0863">Zinc-finger</keyword>
<name>K7FQP6_PELSI</name>
<sequence length="307" mass="35115">RQQSWGGCNPAGGPKAAMAAESPMERLWGEATRPVSLEDFTAPVTLKCGHNFCQACLSQCWVAPDPLASCPRCRDTVQQRPLRPKRQPANVVELAKWLSFQAPKRSRWGRMCGEHQEALKLFYEEDQTPICAVCDRSRALSVVPIEESAQEYKEKIETLLKTLREDREKLLQWKATGEGKSQECMKQTQSKRQKIVAEFQQLLQFLGEQERLLLAQMKKQEEEIVRLQTDTIRKFSAQISHLSELIGELEGKCQKPASEFLQDVRSTLSRCETGQFQQPEEISPELEEQVSGFSQKMIELLETLRKF</sequence>